<evidence type="ECO:0000313" key="10">
    <source>
        <dbReference type="Proteomes" id="UP000287101"/>
    </source>
</evidence>
<dbReference type="RefSeq" id="WP_126831084.1">
    <property type="nucleotide sequence ID" value="NZ_CBCRYB010000003.1"/>
</dbReference>
<keyword evidence="6 8" id="KW-1133">Transmembrane helix</keyword>
<keyword evidence="4" id="KW-1003">Cell membrane</keyword>
<evidence type="ECO:0000256" key="3">
    <source>
        <dbReference type="ARBA" id="ARBA00021903"/>
    </source>
</evidence>
<evidence type="ECO:0000256" key="1">
    <source>
        <dbReference type="ARBA" id="ARBA00004429"/>
    </source>
</evidence>
<keyword evidence="10" id="KW-1185">Reference proteome</keyword>
<comment type="subcellular location">
    <subcellularLocation>
        <location evidence="1">Cell inner membrane</location>
        <topology evidence="1">Multi-pass membrane protein</topology>
    </subcellularLocation>
</comment>
<evidence type="ECO:0000256" key="5">
    <source>
        <dbReference type="ARBA" id="ARBA00022692"/>
    </source>
</evidence>
<evidence type="ECO:0000256" key="6">
    <source>
        <dbReference type="ARBA" id="ARBA00022989"/>
    </source>
</evidence>
<dbReference type="Pfam" id="PF06146">
    <property type="entry name" value="PsiE"/>
    <property type="match status" value="1"/>
</dbReference>
<sequence length="129" mass="14276">MQNSKLTKKIVATATTIIDLLLIILSLGLAAEMVLKLISIAKLIADNSETLLVIDEVLLFFLLFEFIVMVFTYIQESHHIPVNMLIYITITSILRHTIGNPSSALDTLLTAVAILVLVGSIVLLKRFNK</sequence>
<gene>
    <name evidence="9" type="ORF">CBF31_04040</name>
</gene>
<proteinExistence type="inferred from homology"/>
<keyword evidence="5 8" id="KW-0812">Transmembrane</keyword>
<dbReference type="GO" id="GO:0005886">
    <property type="term" value="C:plasma membrane"/>
    <property type="evidence" value="ECO:0007669"/>
    <property type="project" value="UniProtKB-SubCell"/>
</dbReference>
<reference evidence="9 10" key="1">
    <citation type="submission" date="2017-05" db="EMBL/GenBank/DDBJ databases">
        <title>Vagococcus spp. assemblies.</title>
        <authorList>
            <person name="Gulvik C.A."/>
        </authorList>
    </citation>
    <scope>NUCLEOTIDE SEQUENCE [LARGE SCALE GENOMIC DNA]</scope>
    <source>
        <strain evidence="9 10">CCUG 41755</strain>
    </source>
</reference>
<dbReference type="PANTHER" id="PTHR37819:SF1">
    <property type="entry name" value="PROTEIN PSIE"/>
    <property type="match status" value="1"/>
</dbReference>
<dbReference type="InterPro" id="IPR020948">
    <property type="entry name" value="P_starv_induced_PsiE-like"/>
</dbReference>
<organism evidence="9 10">
    <name type="scientific">Vagococcus fessus</name>
    <dbReference type="NCBI Taxonomy" id="120370"/>
    <lineage>
        <taxon>Bacteria</taxon>
        <taxon>Bacillati</taxon>
        <taxon>Bacillota</taxon>
        <taxon>Bacilli</taxon>
        <taxon>Lactobacillales</taxon>
        <taxon>Enterococcaceae</taxon>
        <taxon>Vagococcus</taxon>
    </lineage>
</organism>
<evidence type="ECO:0000313" key="9">
    <source>
        <dbReference type="EMBL" id="RSU05195.1"/>
    </source>
</evidence>
<dbReference type="InterPro" id="IPR009315">
    <property type="entry name" value="P_starv_induced_PsiE"/>
</dbReference>
<dbReference type="Proteomes" id="UP000287101">
    <property type="component" value="Unassembled WGS sequence"/>
</dbReference>
<keyword evidence="7 8" id="KW-0472">Membrane</keyword>
<accession>A0A430ADA0</accession>
<evidence type="ECO:0000256" key="8">
    <source>
        <dbReference type="SAM" id="Phobius"/>
    </source>
</evidence>
<dbReference type="PANTHER" id="PTHR37819">
    <property type="entry name" value="PROTEIN PSIE"/>
    <property type="match status" value="1"/>
</dbReference>
<comment type="similarity">
    <text evidence="2">Belongs to the PsiE family.</text>
</comment>
<protein>
    <recommendedName>
        <fullName evidence="3">Protein PsiE</fullName>
    </recommendedName>
</protein>
<evidence type="ECO:0000256" key="4">
    <source>
        <dbReference type="ARBA" id="ARBA00022475"/>
    </source>
</evidence>
<evidence type="ECO:0000256" key="7">
    <source>
        <dbReference type="ARBA" id="ARBA00023136"/>
    </source>
</evidence>
<dbReference type="EMBL" id="NGJY01000001">
    <property type="protein sequence ID" value="RSU05195.1"/>
    <property type="molecule type" value="Genomic_DNA"/>
</dbReference>
<dbReference type="GO" id="GO:0016036">
    <property type="term" value="P:cellular response to phosphate starvation"/>
    <property type="evidence" value="ECO:0007669"/>
    <property type="project" value="InterPro"/>
</dbReference>
<feature type="transmembrane region" description="Helical" evidence="8">
    <location>
        <begin position="80"/>
        <end position="98"/>
    </location>
</feature>
<name>A0A430ADA0_9ENTE</name>
<feature type="transmembrane region" description="Helical" evidence="8">
    <location>
        <begin position="104"/>
        <end position="124"/>
    </location>
</feature>
<evidence type="ECO:0000256" key="2">
    <source>
        <dbReference type="ARBA" id="ARBA00005632"/>
    </source>
</evidence>
<comment type="caution">
    <text evidence="9">The sequence shown here is derived from an EMBL/GenBank/DDBJ whole genome shotgun (WGS) entry which is preliminary data.</text>
</comment>
<feature type="transmembrane region" description="Helical" evidence="8">
    <location>
        <begin position="51"/>
        <end position="73"/>
    </location>
</feature>
<feature type="transmembrane region" description="Helical" evidence="8">
    <location>
        <begin position="12"/>
        <end position="31"/>
    </location>
</feature>
<dbReference type="AlphaFoldDB" id="A0A430ADA0"/>